<dbReference type="RefSeq" id="WP_366922519.1">
    <property type="nucleotide sequence ID" value="NZ_CP121694.1"/>
</dbReference>
<dbReference type="GO" id="GO:0005886">
    <property type="term" value="C:plasma membrane"/>
    <property type="evidence" value="ECO:0007669"/>
    <property type="project" value="TreeGrafter"/>
</dbReference>
<dbReference type="Proteomes" id="UP001329915">
    <property type="component" value="Chromosome"/>
</dbReference>
<sequence length="177" mass="20280">MRVTEELVHEHEVIKRLLGLLETACRRLDDGKEVDMDFFHGSVSFLRQFADTCHHGKEEKVLFPELERVGVPVDGGPIGQMLTEHERGRKLIAAIEDGADHHRLTQIKEAARSYVNMLRDHIVKENEVLFPLADKLMIEEKGEKVIAEFERIEVDVMGEGAHEKLLGELDRLADYMK</sequence>
<protein>
    <submittedName>
        <fullName evidence="2">Hemerythrin domain-containing protein</fullName>
    </submittedName>
</protein>
<organism evidence="2 3">
    <name type="scientific">Metallumcola ferriviriculae</name>
    <dbReference type="NCBI Taxonomy" id="3039180"/>
    <lineage>
        <taxon>Bacteria</taxon>
        <taxon>Bacillati</taxon>
        <taxon>Bacillota</taxon>
        <taxon>Clostridia</taxon>
        <taxon>Neomoorellales</taxon>
        <taxon>Desulfitibacteraceae</taxon>
        <taxon>Metallumcola</taxon>
    </lineage>
</organism>
<reference evidence="2 3" key="1">
    <citation type="submission" date="2023-04" db="EMBL/GenBank/DDBJ databases">
        <authorList>
            <person name="Hsu D."/>
        </authorList>
    </citation>
    <scope>NUCLEOTIDE SEQUENCE [LARGE SCALE GENOMIC DNA]</scope>
    <source>
        <strain evidence="2 3">MK1</strain>
    </source>
</reference>
<keyword evidence="3" id="KW-1185">Reference proteome</keyword>
<gene>
    <name evidence="2" type="ORF">MFMK1_002981</name>
</gene>
<feature type="domain" description="Hemerythrin-like" evidence="1">
    <location>
        <begin position="4"/>
        <end position="133"/>
    </location>
</feature>
<evidence type="ECO:0000259" key="1">
    <source>
        <dbReference type="Pfam" id="PF01814"/>
    </source>
</evidence>
<accession>A0AAU0URV9</accession>
<dbReference type="PANTHER" id="PTHR39966">
    <property type="entry name" value="BLL2471 PROTEIN-RELATED"/>
    <property type="match status" value="1"/>
</dbReference>
<dbReference type="InterPro" id="IPR012312">
    <property type="entry name" value="Hemerythrin-like"/>
</dbReference>
<name>A0AAU0URV9_9FIRM</name>
<dbReference type="Pfam" id="PF01814">
    <property type="entry name" value="Hemerythrin"/>
    <property type="match status" value="1"/>
</dbReference>
<evidence type="ECO:0000313" key="2">
    <source>
        <dbReference type="EMBL" id="WRO23132.1"/>
    </source>
</evidence>
<evidence type="ECO:0000313" key="3">
    <source>
        <dbReference type="Proteomes" id="UP001329915"/>
    </source>
</evidence>
<dbReference type="AlphaFoldDB" id="A0AAU0URV9"/>
<dbReference type="Gene3D" id="1.20.120.520">
    <property type="entry name" value="nmb1532 protein domain like"/>
    <property type="match status" value="1"/>
</dbReference>
<dbReference type="KEGG" id="dbc:MFMK1_002981"/>
<dbReference type="EMBL" id="CP121694">
    <property type="protein sequence ID" value="WRO23132.1"/>
    <property type="molecule type" value="Genomic_DNA"/>
</dbReference>
<dbReference type="PANTHER" id="PTHR39966:SF1">
    <property type="entry name" value="HEMERYTHRIN-LIKE DOMAIN-CONTAINING PROTEIN"/>
    <property type="match status" value="1"/>
</dbReference>
<proteinExistence type="predicted"/>
<dbReference type="CDD" id="cd12108">
    <property type="entry name" value="Hr-like"/>
    <property type="match status" value="1"/>
</dbReference>